<evidence type="ECO:0000313" key="2">
    <source>
        <dbReference type="Proteomes" id="UP001168877"/>
    </source>
</evidence>
<accession>A0AA39W2S5</accession>
<protein>
    <submittedName>
        <fullName evidence="1">Uncharacterized protein</fullName>
    </submittedName>
</protein>
<gene>
    <name evidence="1" type="ORF">LWI29_029900</name>
</gene>
<dbReference type="Proteomes" id="UP001168877">
    <property type="component" value="Unassembled WGS sequence"/>
</dbReference>
<sequence>MADHVERDVICYGWLTSDARLILFMSGLVGDCVLEVSTQCKALSKFMQTTKLRKDLISSSNQALPSLQRIGAVNMGSQGLDDEKQMGFEKGLDMQDVMNRAEKVPVYCKLQQRCKFQSVLL</sequence>
<comment type="caution">
    <text evidence="1">The sequence shown here is derived from an EMBL/GenBank/DDBJ whole genome shotgun (WGS) entry which is preliminary data.</text>
</comment>
<proteinExistence type="predicted"/>
<reference evidence="1" key="1">
    <citation type="journal article" date="2022" name="Plant J.">
        <title>Strategies of tolerance reflected in two North American maple genomes.</title>
        <authorList>
            <person name="McEvoy S.L."/>
            <person name="Sezen U.U."/>
            <person name="Trouern-Trend A."/>
            <person name="McMahon S.M."/>
            <person name="Schaberg P.G."/>
            <person name="Yang J."/>
            <person name="Wegrzyn J.L."/>
            <person name="Swenson N.G."/>
        </authorList>
    </citation>
    <scope>NUCLEOTIDE SEQUENCE</scope>
    <source>
        <strain evidence="1">NS2018</strain>
    </source>
</reference>
<keyword evidence="2" id="KW-1185">Reference proteome</keyword>
<evidence type="ECO:0000313" key="1">
    <source>
        <dbReference type="EMBL" id="KAK0602052.1"/>
    </source>
</evidence>
<reference evidence="1" key="2">
    <citation type="submission" date="2023-06" db="EMBL/GenBank/DDBJ databases">
        <authorList>
            <person name="Swenson N.G."/>
            <person name="Wegrzyn J.L."/>
            <person name="Mcevoy S.L."/>
        </authorList>
    </citation>
    <scope>NUCLEOTIDE SEQUENCE</scope>
    <source>
        <strain evidence="1">NS2018</strain>
        <tissue evidence="1">Leaf</tissue>
    </source>
</reference>
<organism evidence="1 2">
    <name type="scientific">Acer saccharum</name>
    <name type="common">Sugar maple</name>
    <dbReference type="NCBI Taxonomy" id="4024"/>
    <lineage>
        <taxon>Eukaryota</taxon>
        <taxon>Viridiplantae</taxon>
        <taxon>Streptophyta</taxon>
        <taxon>Embryophyta</taxon>
        <taxon>Tracheophyta</taxon>
        <taxon>Spermatophyta</taxon>
        <taxon>Magnoliopsida</taxon>
        <taxon>eudicotyledons</taxon>
        <taxon>Gunneridae</taxon>
        <taxon>Pentapetalae</taxon>
        <taxon>rosids</taxon>
        <taxon>malvids</taxon>
        <taxon>Sapindales</taxon>
        <taxon>Sapindaceae</taxon>
        <taxon>Hippocastanoideae</taxon>
        <taxon>Acereae</taxon>
        <taxon>Acer</taxon>
    </lineage>
</organism>
<dbReference type="AlphaFoldDB" id="A0AA39W2S5"/>
<name>A0AA39W2S5_ACESA</name>
<dbReference type="EMBL" id="JAUESC010000003">
    <property type="protein sequence ID" value="KAK0602052.1"/>
    <property type="molecule type" value="Genomic_DNA"/>
</dbReference>